<dbReference type="PROSITE" id="PS51257">
    <property type="entry name" value="PROKAR_LIPOPROTEIN"/>
    <property type="match status" value="1"/>
</dbReference>
<feature type="repeat" description="TPR" evidence="1">
    <location>
        <begin position="185"/>
        <end position="218"/>
    </location>
</feature>
<sequence>MNTKPLFILFLFILISSCSKTVNYSPEHIKNTSGRYLYNQEEVIDVYYEDNELFLKWKGAEKIKPVIMNENVFFVADMYAKLHFVQHPETKERYLSKIPKDNENLITYDYLKVSDSFKTPRMYLNDKEYKKAFKAYLEIKKQDSTSVLIDEGELNRLGYQLLRNNENEDAIDVFKMNVALYPGSSNVYDSLAEAYLKSGDSLRAYNNYKIASEMNSDNERAKKYVNAYAESHK</sequence>
<evidence type="ECO:0000313" key="3">
    <source>
        <dbReference type="EMBL" id="MDU8885440.1"/>
    </source>
</evidence>
<feature type="chain" id="PRO_5046590040" evidence="2">
    <location>
        <begin position="22"/>
        <end position="233"/>
    </location>
</feature>
<evidence type="ECO:0000313" key="4">
    <source>
        <dbReference type="Proteomes" id="UP001268651"/>
    </source>
</evidence>
<proteinExistence type="predicted"/>
<dbReference type="EMBL" id="JAWHTF010000002">
    <property type="protein sequence ID" value="MDU8885440.1"/>
    <property type="molecule type" value="Genomic_DNA"/>
</dbReference>
<dbReference type="Gene3D" id="1.25.40.10">
    <property type="entry name" value="Tetratricopeptide repeat domain"/>
    <property type="match status" value="1"/>
</dbReference>
<feature type="signal peptide" evidence="2">
    <location>
        <begin position="1"/>
        <end position="21"/>
    </location>
</feature>
<keyword evidence="4" id="KW-1185">Reference proteome</keyword>
<dbReference type="InterPro" id="IPR011990">
    <property type="entry name" value="TPR-like_helical_dom_sf"/>
</dbReference>
<dbReference type="InterPro" id="IPR019734">
    <property type="entry name" value="TPR_rpt"/>
</dbReference>
<dbReference type="PROSITE" id="PS50005">
    <property type="entry name" value="TPR"/>
    <property type="match status" value="1"/>
</dbReference>
<evidence type="ECO:0000256" key="2">
    <source>
        <dbReference type="SAM" id="SignalP"/>
    </source>
</evidence>
<organism evidence="3 4">
    <name type="scientific">Gilvirhabdus luticola</name>
    <dbReference type="NCBI Taxonomy" id="3079858"/>
    <lineage>
        <taxon>Bacteria</taxon>
        <taxon>Pseudomonadati</taxon>
        <taxon>Bacteroidota</taxon>
        <taxon>Flavobacteriia</taxon>
        <taxon>Flavobacteriales</taxon>
        <taxon>Flavobacteriaceae</taxon>
        <taxon>Gilvirhabdus</taxon>
    </lineage>
</organism>
<protein>
    <submittedName>
        <fullName evidence="3">Tetratricopeptide repeat protein</fullName>
    </submittedName>
</protein>
<dbReference type="RefSeq" id="WP_316661321.1">
    <property type="nucleotide sequence ID" value="NZ_JAWHTF010000002.1"/>
</dbReference>
<dbReference type="SUPFAM" id="SSF48452">
    <property type="entry name" value="TPR-like"/>
    <property type="match status" value="1"/>
</dbReference>
<reference evidence="3 4" key="1">
    <citation type="submission" date="2023-10" db="EMBL/GenBank/DDBJ databases">
        <title>Marimonas sp. nov. isolated from tidal mud flat.</title>
        <authorList>
            <person name="Jaincy N.J."/>
            <person name="Srinivasan S."/>
            <person name="Lee S.-S."/>
        </authorList>
    </citation>
    <scope>NUCLEOTIDE SEQUENCE [LARGE SCALE GENOMIC DNA]</scope>
    <source>
        <strain evidence="3 4">MJ-SS3</strain>
    </source>
</reference>
<name>A0ABU3U4V0_9FLAO</name>
<evidence type="ECO:0000256" key="1">
    <source>
        <dbReference type="PROSITE-ProRule" id="PRU00339"/>
    </source>
</evidence>
<accession>A0ABU3U4V0</accession>
<keyword evidence="1" id="KW-0802">TPR repeat</keyword>
<comment type="caution">
    <text evidence="3">The sequence shown here is derived from an EMBL/GenBank/DDBJ whole genome shotgun (WGS) entry which is preliminary data.</text>
</comment>
<keyword evidence="2" id="KW-0732">Signal</keyword>
<dbReference type="Proteomes" id="UP001268651">
    <property type="component" value="Unassembled WGS sequence"/>
</dbReference>
<gene>
    <name evidence="3" type="ORF">RXV94_04650</name>
</gene>